<protein>
    <submittedName>
        <fullName evidence="1">Uncharacterized protein</fullName>
    </submittedName>
</protein>
<evidence type="ECO:0000313" key="1">
    <source>
        <dbReference type="EMBL" id="ABB38560.2"/>
    </source>
</evidence>
<dbReference type="EMBL" id="CP000112">
    <property type="protein sequence ID" value="ABB38560.2"/>
    <property type="molecule type" value="Genomic_DNA"/>
</dbReference>
<accession>Q310T6</accession>
<dbReference type="eggNOG" id="ENOG5032ECI">
    <property type="taxonomic scope" value="Bacteria"/>
</dbReference>
<dbReference type="KEGG" id="dde:Dde_1763"/>
<dbReference type="HOGENOM" id="CLU_1913719_0_0_7"/>
<dbReference type="Proteomes" id="UP000002710">
    <property type="component" value="Chromosome"/>
</dbReference>
<dbReference type="AlphaFoldDB" id="Q310T6"/>
<evidence type="ECO:0000313" key="2">
    <source>
        <dbReference type="Proteomes" id="UP000002710"/>
    </source>
</evidence>
<name>Q310T6_OLEA2</name>
<keyword evidence="2" id="KW-1185">Reference proteome</keyword>
<gene>
    <name evidence="1" type="ordered locus">Dde_1763</name>
</gene>
<organism evidence="1 2">
    <name type="scientific">Oleidesulfovibrio alaskensis (strain ATCC BAA-1058 / DSM 17464 / G20)</name>
    <name type="common">Desulfovibrio alaskensis</name>
    <dbReference type="NCBI Taxonomy" id="207559"/>
    <lineage>
        <taxon>Bacteria</taxon>
        <taxon>Pseudomonadati</taxon>
        <taxon>Thermodesulfobacteriota</taxon>
        <taxon>Desulfovibrionia</taxon>
        <taxon>Desulfovibrionales</taxon>
        <taxon>Desulfovibrionaceae</taxon>
        <taxon>Oleidesulfovibrio</taxon>
    </lineage>
</organism>
<reference evidence="1 2" key="1">
    <citation type="journal article" date="2011" name="J. Bacteriol.">
        <title>Complete genome sequence and updated annotation of Desulfovibrio alaskensis G20.</title>
        <authorList>
            <person name="Hauser L.J."/>
            <person name="Land M.L."/>
            <person name="Brown S.D."/>
            <person name="Larimer F."/>
            <person name="Keller K.L."/>
            <person name="Rapp-Giles B.J."/>
            <person name="Price M.N."/>
            <person name="Lin M."/>
            <person name="Bruce D.C."/>
            <person name="Detter J.C."/>
            <person name="Tapia R."/>
            <person name="Han C.S."/>
            <person name="Goodwin L.A."/>
            <person name="Cheng J.F."/>
            <person name="Pitluck S."/>
            <person name="Copeland A."/>
            <person name="Lucas S."/>
            <person name="Nolan M."/>
            <person name="Lapidus A.L."/>
            <person name="Palumbo A.V."/>
            <person name="Wall J.D."/>
        </authorList>
    </citation>
    <scope>NUCLEOTIDE SEQUENCE [LARGE SCALE GENOMIC DNA]</scope>
    <source>
        <strain evidence="2">ATCC BAA 1058 / DSM 17464 / G20</strain>
    </source>
</reference>
<sequence>MVPCLICGKDASTGWLLGLSPSPDSLKVALCAGHDTAENRTLAAAAWEKLMHGEVARLIQLHAVPFRSRTPYVLTVRYVDGGSESTPCVAHAVFENMALQVTPPEGAVRYYLLRYIKSFETSAFAR</sequence>
<proteinExistence type="predicted"/>